<dbReference type="InterPro" id="IPR036953">
    <property type="entry name" value="GreA/GreB_C_sf"/>
</dbReference>
<evidence type="ECO:0000256" key="4">
    <source>
        <dbReference type="HAMAP-Rule" id="MF_00930"/>
    </source>
</evidence>
<dbReference type="SUPFAM" id="SSF54534">
    <property type="entry name" value="FKBP-like"/>
    <property type="match status" value="1"/>
</dbReference>
<sequence length="222" mass="24894">MPTLPYRHAFSSSVWGMIAIVAGGADWQCQAKWHYNGIMNKAFVKESEGDDDDLEFGLPPIPPGTKNYMTPAGYQRMKDELLHLIDVDRPEVVKIVSWAASNGDRSENGDYIYGKRRLREIDRRIRFLTKRLDLAEVVDPSVHHGRDQVFFGATVTYQNSAGEEHTVTIVGIDELDPLHGKISWISPVARALTKAHEGETVTFMTPAGLDELEILTVSYPQP</sequence>
<dbReference type="InterPro" id="IPR036805">
    <property type="entry name" value="Tscrpt_elong_fac_GreA/B_N_sf"/>
</dbReference>
<organism evidence="7 8">
    <name type="scientific">Collimonas arenae</name>
    <dbReference type="NCBI Taxonomy" id="279058"/>
    <lineage>
        <taxon>Bacteria</taxon>
        <taxon>Pseudomonadati</taxon>
        <taxon>Pseudomonadota</taxon>
        <taxon>Betaproteobacteria</taxon>
        <taxon>Burkholderiales</taxon>
        <taxon>Oxalobacteraceae</taxon>
        <taxon>Collimonas</taxon>
    </lineage>
</organism>
<dbReference type="InterPro" id="IPR006358">
    <property type="entry name" value="Tscrpt_elong_fac_GreB"/>
</dbReference>
<protein>
    <recommendedName>
        <fullName evidence="4">Transcription elongation factor GreB</fullName>
    </recommendedName>
    <alternativeName>
        <fullName evidence="4">Transcript cleavage factor GreB</fullName>
    </alternativeName>
</protein>
<evidence type="ECO:0000256" key="2">
    <source>
        <dbReference type="ARBA" id="ARBA00023125"/>
    </source>
</evidence>
<dbReference type="SUPFAM" id="SSF46557">
    <property type="entry name" value="GreA transcript cleavage protein, N-terminal domain"/>
    <property type="match status" value="1"/>
</dbReference>
<dbReference type="GO" id="GO:0003677">
    <property type="term" value="F:DNA binding"/>
    <property type="evidence" value="ECO:0007669"/>
    <property type="project" value="UniProtKB-UniRule"/>
</dbReference>
<dbReference type="InterPro" id="IPR018151">
    <property type="entry name" value="TF_GreA/GreB_CS"/>
</dbReference>
<dbReference type="InterPro" id="IPR028624">
    <property type="entry name" value="Tscrpt_elong_fac_GreA/B"/>
</dbReference>
<keyword evidence="2 4" id="KW-0238">DNA-binding</keyword>
<dbReference type="InterPro" id="IPR001437">
    <property type="entry name" value="Tscrpt_elong_fac_GreA/B_C"/>
</dbReference>
<dbReference type="InterPro" id="IPR023459">
    <property type="entry name" value="Tscrpt_elong_fac_GreA/B_fam"/>
</dbReference>
<name>A0A127QKN4_9BURK</name>
<comment type="function">
    <text evidence="4">Necessary for efficient RNA polymerase transcription elongation past template-encoded arresting sites. The arresting sites in DNA have the property of trapping a certain fraction of elongating RNA polymerases that pass through, resulting in locked ternary complexes. Cleavage of the nascent transcript by cleavage factors such as GreA or GreB allows the resumption of elongation from the new 3'terminus. GreB releases sequences of up to 9 nucleotides in length.</text>
</comment>
<dbReference type="Pfam" id="PF03449">
    <property type="entry name" value="GreA_GreB_N"/>
    <property type="match status" value="1"/>
</dbReference>
<dbReference type="GO" id="GO:0032784">
    <property type="term" value="P:regulation of DNA-templated transcription elongation"/>
    <property type="evidence" value="ECO:0007669"/>
    <property type="project" value="UniProtKB-UniRule"/>
</dbReference>
<feature type="domain" description="Transcription elongation factor GreA/GreB C-terminal" evidence="5">
    <location>
        <begin position="147"/>
        <end position="219"/>
    </location>
</feature>
<dbReference type="PROSITE" id="PS00829">
    <property type="entry name" value="GREAB_1"/>
    <property type="match status" value="1"/>
</dbReference>
<keyword evidence="7" id="KW-0251">Elongation factor</keyword>
<evidence type="ECO:0000313" key="7">
    <source>
        <dbReference type="EMBL" id="AMP10556.1"/>
    </source>
</evidence>
<dbReference type="Proteomes" id="UP000071778">
    <property type="component" value="Chromosome"/>
</dbReference>
<dbReference type="Gene3D" id="1.10.287.180">
    <property type="entry name" value="Transcription elongation factor, GreA/GreB, N-terminal domain"/>
    <property type="match status" value="1"/>
</dbReference>
<dbReference type="HAMAP" id="MF_00930">
    <property type="entry name" value="GreB"/>
    <property type="match status" value="1"/>
</dbReference>
<dbReference type="PANTHER" id="PTHR30437">
    <property type="entry name" value="TRANSCRIPTION ELONGATION FACTOR GREA"/>
    <property type="match status" value="1"/>
</dbReference>
<dbReference type="NCBIfam" id="NF002506">
    <property type="entry name" value="PRK01885.1"/>
    <property type="match status" value="1"/>
</dbReference>
<comment type="similarity">
    <text evidence="4">Belongs to the GreA/GreB family. GreB subfamily.</text>
</comment>
<dbReference type="NCBIfam" id="TIGR01461">
    <property type="entry name" value="greB"/>
    <property type="match status" value="1"/>
</dbReference>
<evidence type="ECO:0000256" key="1">
    <source>
        <dbReference type="ARBA" id="ARBA00023015"/>
    </source>
</evidence>
<dbReference type="InterPro" id="IPR022691">
    <property type="entry name" value="Tscrpt_elong_fac_GreA/B_N"/>
</dbReference>
<dbReference type="Gene3D" id="3.10.50.30">
    <property type="entry name" value="Transcription elongation factor, GreA/GreB, C-terminal domain"/>
    <property type="match status" value="1"/>
</dbReference>
<gene>
    <name evidence="4 7" type="primary">greB</name>
    <name evidence="7" type="ORF">CAter282_2832</name>
</gene>
<keyword evidence="1 4" id="KW-0805">Transcription regulation</keyword>
<feature type="domain" description="Transcription elongation factor GreA/GreB N-terminal" evidence="6">
    <location>
        <begin position="67"/>
        <end position="137"/>
    </location>
</feature>
<dbReference type="HAMAP" id="MF_00105">
    <property type="entry name" value="GreA_GreB"/>
    <property type="match status" value="1"/>
</dbReference>
<accession>A0A127QKN4</accession>
<evidence type="ECO:0000259" key="5">
    <source>
        <dbReference type="Pfam" id="PF01272"/>
    </source>
</evidence>
<keyword evidence="8" id="KW-1185">Reference proteome</keyword>
<dbReference type="EMBL" id="CP013235">
    <property type="protein sequence ID" value="AMP10556.1"/>
    <property type="molecule type" value="Genomic_DNA"/>
</dbReference>
<dbReference type="PANTHER" id="PTHR30437:SF6">
    <property type="entry name" value="TRANSCRIPTION ELONGATION FACTOR GREB"/>
    <property type="match status" value="1"/>
</dbReference>
<keyword evidence="7" id="KW-0648">Protein biosynthesis</keyword>
<dbReference type="FunFam" id="3.10.50.30:FF:000001">
    <property type="entry name" value="Transcription elongation factor GreA"/>
    <property type="match status" value="1"/>
</dbReference>
<reference evidence="7 8" key="1">
    <citation type="submission" date="2015-11" db="EMBL/GenBank/DDBJ databases">
        <title>Exploring the genomic traits of fungus-feeding bacterial genus Collimonas.</title>
        <authorList>
            <person name="Song C."/>
            <person name="Schmidt R."/>
            <person name="de Jager V."/>
            <person name="Krzyzanowska D."/>
            <person name="Jongedijk E."/>
            <person name="Cankar K."/>
            <person name="Beekwilder J."/>
            <person name="van Veen A."/>
            <person name="de Boer W."/>
            <person name="van Veen J.A."/>
            <person name="Garbeva P."/>
        </authorList>
    </citation>
    <scope>NUCLEOTIDE SEQUENCE [LARGE SCALE GENOMIC DNA]</scope>
    <source>
        <strain evidence="7 8">Ter282</strain>
    </source>
</reference>
<evidence type="ECO:0000313" key="8">
    <source>
        <dbReference type="Proteomes" id="UP000071778"/>
    </source>
</evidence>
<keyword evidence="3 4" id="KW-0804">Transcription</keyword>
<dbReference type="PATRIC" id="fig|279058.18.peg.2789"/>
<dbReference type="GO" id="GO:0003746">
    <property type="term" value="F:translation elongation factor activity"/>
    <property type="evidence" value="ECO:0007669"/>
    <property type="project" value="UniProtKB-KW"/>
</dbReference>
<dbReference type="Pfam" id="PF01272">
    <property type="entry name" value="GreA_GreB"/>
    <property type="match status" value="1"/>
</dbReference>
<evidence type="ECO:0000256" key="3">
    <source>
        <dbReference type="ARBA" id="ARBA00023163"/>
    </source>
</evidence>
<dbReference type="GO" id="GO:0006354">
    <property type="term" value="P:DNA-templated transcription elongation"/>
    <property type="evidence" value="ECO:0007669"/>
    <property type="project" value="TreeGrafter"/>
</dbReference>
<evidence type="ECO:0000259" key="6">
    <source>
        <dbReference type="Pfam" id="PF03449"/>
    </source>
</evidence>
<dbReference type="GO" id="GO:0070063">
    <property type="term" value="F:RNA polymerase binding"/>
    <property type="evidence" value="ECO:0007669"/>
    <property type="project" value="InterPro"/>
</dbReference>
<dbReference type="AlphaFoldDB" id="A0A127QKN4"/>
<proteinExistence type="inferred from homology"/>
<dbReference type="FunFam" id="1.10.287.180:FF:000001">
    <property type="entry name" value="Transcription elongation factor GreA"/>
    <property type="match status" value="1"/>
</dbReference>